<evidence type="ECO:0000256" key="7">
    <source>
        <dbReference type="ARBA" id="ARBA00023180"/>
    </source>
</evidence>
<keyword evidence="8" id="KW-0732">Signal</keyword>
<keyword evidence="2" id="KW-0540">Nuclease</keyword>
<gene>
    <name evidence="9" type="ORF">FISHEDRAFT_65751</name>
</gene>
<name>A0A0D7ADK5_9AGAR</name>
<comment type="similarity">
    <text evidence="1">Belongs to the nuclease type I family.</text>
</comment>
<dbReference type="CDD" id="cd11010">
    <property type="entry name" value="S1-P1_nuclease"/>
    <property type="match status" value="1"/>
</dbReference>
<keyword evidence="5" id="KW-0378">Hydrolase</keyword>
<feature type="chain" id="PRO_5002316353" evidence="8">
    <location>
        <begin position="23"/>
        <end position="404"/>
    </location>
</feature>
<accession>A0A0D7ADK5</accession>
<dbReference type="GO" id="GO:0016788">
    <property type="term" value="F:hydrolase activity, acting on ester bonds"/>
    <property type="evidence" value="ECO:0007669"/>
    <property type="project" value="InterPro"/>
</dbReference>
<dbReference type="Proteomes" id="UP000054144">
    <property type="component" value="Unassembled WGS sequence"/>
</dbReference>
<proteinExistence type="inferred from homology"/>
<keyword evidence="6" id="KW-1015">Disulfide bond</keyword>
<keyword evidence="3" id="KW-0479">Metal-binding</keyword>
<dbReference type="GO" id="GO:0004519">
    <property type="term" value="F:endonuclease activity"/>
    <property type="evidence" value="ECO:0007669"/>
    <property type="project" value="UniProtKB-KW"/>
</dbReference>
<dbReference type="OrthoDB" id="441446at2759"/>
<dbReference type="InterPro" id="IPR003154">
    <property type="entry name" value="S1/P1nuclease"/>
</dbReference>
<evidence type="ECO:0000313" key="9">
    <source>
        <dbReference type="EMBL" id="KIY48484.1"/>
    </source>
</evidence>
<keyword evidence="10" id="KW-1185">Reference proteome</keyword>
<dbReference type="Gene3D" id="1.10.575.10">
    <property type="entry name" value="P1 Nuclease"/>
    <property type="match status" value="1"/>
</dbReference>
<evidence type="ECO:0000256" key="6">
    <source>
        <dbReference type="ARBA" id="ARBA00023157"/>
    </source>
</evidence>
<dbReference type="Pfam" id="PF02265">
    <property type="entry name" value="S1-P1_nuclease"/>
    <property type="match status" value="1"/>
</dbReference>
<evidence type="ECO:0000256" key="3">
    <source>
        <dbReference type="ARBA" id="ARBA00022723"/>
    </source>
</evidence>
<evidence type="ECO:0000256" key="2">
    <source>
        <dbReference type="ARBA" id="ARBA00022722"/>
    </source>
</evidence>
<evidence type="ECO:0000256" key="5">
    <source>
        <dbReference type="ARBA" id="ARBA00022801"/>
    </source>
</evidence>
<dbReference type="EMBL" id="KN881833">
    <property type="protein sequence ID" value="KIY48484.1"/>
    <property type="molecule type" value="Genomic_DNA"/>
</dbReference>
<keyword evidence="4" id="KW-0255">Endonuclease</keyword>
<evidence type="ECO:0000256" key="4">
    <source>
        <dbReference type="ARBA" id="ARBA00022759"/>
    </source>
</evidence>
<protein>
    <submittedName>
        <fullName evidence="9">Phospholipase C/P1 nuclease</fullName>
    </submittedName>
</protein>
<sequence>MRISKLLYIGGAIISHAAVASAWGAAGHEIVATIAQMYIHPNVLPTICDILNYTSPDPAQPQCHLAPIAAWADRIRYSMRWSASLHYIGARGDHPSDLCLFPGKDGWEGKPDQNVLAAIDNTTGLLRDWADHAESDETANEALKFLVHFLGDMHMPLHLTGRDRGGNSDKVLFDGRKSNLHSVWDNLLIAKALRTIPRNYTTPLPVPEVEHNLRGAIYDPYIRRIMWQGVLGKWEDELEDWVTCWGRDSIDVAPGQQQVLGSSNDKTTMEESCQFYWASPIHTLNCDIIWPKALDEPPYASGRLVERDEHQEHADHECSAMSIEDALRLVGDEASVRGGRRKDDPEYLELDTPEYAGVIYEQWIIEKLLAQAGLRLAVILNTLFADVDAIAEIRARTHLLSGSA</sequence>
<dbReference type="PANTHER" id="PTHR33146">
    <property type="entry name" value="ENDONUCLEASE 4"/>
    <property type="match status" value="1"/>
</dbReference>
<evidence type="ECO:0000313" key="10">
    <source>
        <dbReference type="Proteomes" id="UP000054144"/>
    </source>
</evidence>
<evidence type="ECO:0000256" key="8">
    <source>
        <dbReference type="SAM" id="SignalP"/>
    </source>
</evidence>
<dbReference type="InterPro" id="IPR008947">
    <property type="entry name" value="PLipase_C/P1_nuclease_dom_sf"/>
</dbReference>
<keyword evidence="7" id="KW-0325">Glycoprotein</keyword>
<dbReference type="AlphaFoldDB" id="A0A0D7ADK5"/>
<dbReference type="SUPFAM" id="SSF48537">
    <property type="entry name" value="Phospholipase C/P1 nuclease"/>
    <property type="match status" value="1"/>
</dbReference>
<evidence type="ECO:0000256" key="1">
    <source>
        <dbReference type="ARBA" id="ARBA00009547"/>
    </source>
</evidence>
<dbReference type="GO" id="GO:0006308">
    <property type="term" value="P:DNA catabolic process"/>
    <property type="evidence" value="ECO:0007669"/>
    <property type="project" value="InterPro"/>
</dbReference>
<dbReference type="GO" id="GO:0003676">
    <property type="term" value="F:nucleic acid binding"/>
    <property type="evidence" value="ECO:0007669"/>
    <property type="project" value="InterPro"/>
</dbReference>
<feature type="signal peptide" evidence="8">
    <location>
        <begin position="1"/>
        <end position="22"/>
    </location>
</feature>
<reference evidence="9 10" key="1">
    <citation type="journal article" date="2015" name="Fungal Genet. Biol.">
        <title>Evolution of novel wood decay mechanisms in Agaricales revealed by the genome sequences of Fistulina hepatica and Cylindrobasidium torrendii.</title>
        <authorList>
            <person name="Floudas D."/>
            <person name="Held B.W."/>
            <person name="Riley R."/>
            <person name="Nagy L.G."/>
            <person name="Koehler G."/>
            <person name="Ransdell A.S."/>
            <person name="Younus H."/>
            <person name="Chow J."/>
            <person name="Chiniquy J."/>
            <person name="Lipzen A."/>
            <person name="Tritt A."/>
            <person name="Sun H."/>
            <person name="Haridas S."/>
            <person name="LaButti K."/>
            <person name="Ohm R.A."/>
            <person name="Kues U."/>
            <person name="Blanchette R.A."/>
            <person name="Grigoriev I.V."/>
            <person name="Minto R.E."/>
            <person name="Hibbett D.S."/>
        </authorList>
    </citation>
    <scope>NUCLEOTIDE SEQUENCE [LARGE SCALE GENOMIC DNA]</scope>
    <source>
        <strain evidence="9 10">ATCC 64428</strain>
    </source>
</reference>
<organism evidence="9 10">
    <name type="scientific">Fistulina hepatica ATCC 64428</name>
    <dbReference type="NCBI Taxonomy" id="1128425"/>
    <lineage>
        <taxon>Eukaryota</taxon>
        <taxon>Fungi</taxon>
        <taxon>Dikarya</taxon>
        <taxon>Basidiomycota</taxon>
        <taxon>Agaricomycotina</taxon>
        <taxon>Agaricomycetes</taxon>
        <taxon>Agaricomycetidae</taxon>
        <taxon>Agaricales</taxon>
        <taxon>Fistulinaceae</taxon>
        <taxon>Fistulina</taxon>
    </lineage>
</organism>
<dbReference type="GO" id="GO:0046872">
    <property type="term" value="F:metal ion binding"/>
    <property type="evidence" value="ECO:0007669"/>
    <property type="project" value="UniProtKB-KW"/>
</dbReference>
<dbReference type="PANTHER" id="PTHR33146:SF29">
    <property type="entry name" value="S1_P1 NUCLEASE"/>
    <property type="match status" value="1"/>
</dbReference>